<dbReference type="SMART" id="SM00177">
    <property type="entry name" value="ARF"/>
    <property type="match status" value="1"/>
</dbReference>
<evidence type="ECO:0000313" key="4">
    <source>
        <dbReference type="RefSeq" id="XP_014676189.1"/>
    </source>
</evidence>
<name>A0ABM1EVG8_PRICU</name>
<evidence type="ECO:0000256" key="2">
    <source>
        <dbReference type="ARBA" id="ARBA00023134"/>
    </source>
</evidence>
<evidence type="ECO:0000256" key="1">
    <source>
        <dbReference type="ARBA" id="ARBA00022741"/>
    </source>
</evidence>
<reference evidence="4" key="1">
    <citation type="submission" date="2025-08" db="UniProtKB">
        <authorList>
            <consortium name="RefSeq"/>
        </authorList>
    </citation>
    <scope>IDENTIFICATION</scope>
</reference>
<dbReference type="Gene3D" id="3.40.50.300">
    <property type="entry name" value="P-loop containing nucleotide triphosphate hydrolases"/>
    <property type="match status" value="2"/>
</dbReference>
<dbReference type="InterPro" id="IPR006689">
    <property type="entry name" value="Small_GTPase_ARF/SAR"/>
</dbReference>
<dbReference type="Proteomes" id="UP000695022">
    <property type="component" value="Unplaced"/>
</dbReference>
<proteinExistence type="predicted"/>
<protein>
    <submittedName>
        <fullName evidence="4">ADP-ribosylation factor-like</fullName>
    </submittedName>
</protein>
<accession>A0ABM1EVG8</accession>
<gene>
    <name evidence="4" type="primary">LOC106816150</name>
</gene>
<dbReference type="InterPro" id="IPR024156">
    <property type="entry name" value="Small_GTPase_ARF"/>
</dbReference>
<evidence type="ECO:0000313" key="3">
    <source>
        <dbReference type="Proteomes" id="UP000695022"/>
    </source>
</evidence>
<dbReference type="GeneID" id="106816150"/>
<dbReference type="Pfam" id="PF00025">
    <property type="entry name" value="Arf"/>
    <property type="match status" value="1"/>
</dbReference>
<keyword evidence="2" id="KW-0342">GTP-binding</keyword>
<dbReference type="PROSITE" id="PS51417">
    <property type="entry name" value="ARF"/>
    <property type="match status" value="1"/>
</dbReference>
<dbReference type="RefSeq" id="XP_014676189.1">
    <property type="nucleotide sequence ID" value="XM_014820703.1"/>
</dbReference>
<sequence>MGMFATKIYRILTEGFTTEARILLLGLDAAGKTTILYSLIYVVDSADPERIDEAKNVLHRMMTDRDMIGVPIVVFANKQDIQDAMDPAHIMTKLDVKSLQSQWHVQGTSAITGEGIYEGLDVLSKMVKEFKKNRAGRF</sequence>
<dbReference type="InterPro" id="IPR027417">
    <property type="entry name" value="P-loop_NTPase"/>
</dbReference>
<organism evidence="3 4">
    <name type="scientific">Priapulus caudatus</name>
    <name type="common">Priapulid worm</name>
    <dbReference type="NCBI Taxonomy" id="37621"/>
    <lineage>
        <taxon>Eukaryota</taxon>
        <taxon>Metazoa</taxon>
        <taxon>Ecdysozoa</taxon>
        <taxon>Scalidophora</taxon>
        <taxon>Priapulida</taxon>
        <taxon>Priapulimorpha</taxon>
        <taxon>Priapulimorphida</taxon>
        <taxon>Priapulidae</taxon>
        <taxon>Priapulus</taxon>
    </lineage>
</organism>
<keyword evidence="3" id="KW-1185">Reference proteome</keyword>
<keyword evidence="1" id="KW-0547">Nucleotide-binding</keyword>
<dbReference type="SUPFAM" id="SSF52540">
    <property type="entry name" value="P-loop containing nucleoside triphosphate hydrolases"/>
    <property type="match status" value="1"/>
</dbReference>
<dbReference type="PANTHER" id="PTHR11711">
    <property type="entry name" value="ADP RIBOSYLATION FACTOR-RELATED"/>
    <property type="match status" value="1"/>
</dbReference>